<proteinExistence type="predicted"/>
<dbReference type="EnsemblProtists" id="HpaT802890">
    <property type="protein sequence ID" value="HpaP802890"/>
    <property type="gene ID" value="HpaG802890"/>
</dbReference>
<dbReference type="EMBL" id="JH598031">
    <property type="status" value="NOT_ANNOTATED_CDS"/>
    <property type="molecule type" value="Genomic_DNA"/>
</dbReference>
<protein>
    <submittedName>
        <fullName evidence="1">Uncharacterized protein</fullName>
    </submittedName>
</protein>
<reference evidence="2" key="1">
    <citation type="journal article" date="2010" name="Science">
        <title>Signatures of adaptation to obligate biotrophy in the Hyaloperonospora arabidopsidis genome.</title>
        <authorList>
            <person name="Baxter L."/>
            <person name="Tripathy S."/>
            <person name="Ishaque N."/>
            <person name="Boot N."/>
            <person name="Cabral A."/>
            <person name="Kemen E."/>
            <person name="Thines M."/>
            <person name="Ah-Fong A."/>
            <person name="Anderson R."/>
            <person name="Badejoko W."/>
            <person name="Bittner-Eddy P."/>
            <person name="Boore J.L."/>
            <person name="Chibucos M.C."/>
            <person name="Coates M."/>
            <person name="Dehal P."/>
            <person name="Delehaunty K."/>
            <person name="Dong S."/>
            <person name="Downton P."/>
            <person name="Dumas B."/>
            <person name="Fabro G."/>
            <person name="Fronick C."/>
            <person name="Fuerstenberg S.I."/>
            <person name="Fulton L."/>
            <person name="Gaulin E."/>
            <person name="Govers F."/>
            <person name="Hughes L."/>
            <person name="Humphray S."/>
            <person name="Jiang R.H."/>
            <person name="Judelson H."/>
            <person name="Kamoun S."/>
            <person name="Kyung K."/>
            <person name="Meijer H."/>
            <person name="Minx P."/>
            <person name="Morris P."/>
            <person name="Nelson J."/>
            <person name="Phuntumart V."/>
            <person name="Qutob D."/>
            <person name="Rehmany A."/>
            <person name="Rougon-Cardoso A."/>
            <person name="Ryden P."/>
            <person name="Torto-Alalibo T."/>
            <person name="Studholme D."/>
            <person name="Wang Y."/>
            <person name="Win J."/>
            <person name="Wood J."/>
            <person name="Clifton S.W."/>
            <person name="Rogers J."/>
            <person name="Van den Ackerveken G."/>
            <person name="Jones J.D."/>
            <person name="McDowell J.M."/>
            <person name="Beynon J."/>
            <person name="Tyler B.M."/>
        </authorList>
    </citation>
    <scope>NUCLEOTIDE SEQUENCE [LARGE SCALE GENOMIC DNA]</scope>
    <source>
        <strain evidence="2">Emoy2</strain>
    </source>
</reference>
<reference evidence="1" key="2">
    <citation type="submission" date="2015-06" db="UniProtKB">
        <authorList>
            <consortium name="EnsemblProtists"/>
        </authorList>
    </citation>
    <scope>IDENTIFICATION</scope>
    <source>
        <strain evidence="1">Emoy2</strain>
    </source>
</reference>
<name>M4B9D1_HYAAE</name>
<dbReference type="HOGENOM" id="CLU_2836671_0_0_1"/>
<evidence type="ECO:0000313" key="2">
    <source>
        <dbReference type="Proteomes" id="UP000011713"/>
    </source>
</evidence>
<dbReference type="InParanoid" id="M4B9D1"/>
<sequence length="66" mass="7390">MTCPTKFKSVPLFRLGVEATSLRRLTTRIIINTIDIQRVATSCSVFSAVTLRNASSRKRSRCLVDC</sequence>
<keyword evidence="2" id="KW-1185">Reference proteome</keyword>
<organism evidence="1 2">
    <name type="scientific">Hyaloperonospora arabidopsidis (strain Emoy2)</name>
    <name type="common">Downy mildew agent</name>
    <name type="synonym">Peronospora arabidopsidis</name>
    <dbReference type="NCBI Taxonomy" id="559515"/>
    <lineage>
        <taxon>Eukaryota</taxon>
        <taxon>Sar</taxon>
        <taxon>Stramenopiles</taxon>
        <taxon>Oomycota</taxon>
        <taxon>Peronosporomycetes</taxon>
        <taxon>Peronosporales</taxon>
        <taxon>Peronosporaceae</taxon>
        <taxon>Hyaloperonospora</taxon>
    </lineage>
</organism>
<evidence type="ECO:0000313" key="1">
    <source>
        <dbReference type="EnsemblProtists" id="HpaP802890"/>
    </source>
</evidence>
<accession>M4B9D1</accession>
<dbReference type="Proteomes" id="UP000011713">
    <property type="component" value="Unassembled WGS sequence"/>
</dbReference>
<dbReference type="VEuPathDB" id="FungiDB:HpaG802890"/>
<dbReference type="AlphaFoldDB" id="M4B9D1"/>